<dbReference type="Proteomes" id="UP000660680">
    <property type="component" value="Unassembled WGS sequence"/>
</dbReference>
<evidence type="ECO:0000313" key="2">
    <source>
        <dbReference type="Proteomes" id="UP000660680"/>
    </source>
</evidence>
<name>A0A918LAS8_9PSEU</name>
<reference evidence="1" key="1">
    <citation type="journal article" date="2014" name="Int. J. Syst. Evol. Microbiol.">
        <title>Complete genome sequence of Corynebacterium casei LMG S-19264T (=DSM 44701T), isolated from a smear-ripened cheese.</title>
        <authorList>
            <consortium name="US DOE Joint Genome Institute (JGI-PGF)"/>
            <person name="Walter F."/>
            <person name="Albersmeier A."/>
            <person name="Kalinowski J."/>
            <person name="Ruckert C."/>
        </authorList>
    </citation>
    <scope>NUCLEOTIDE SEQUENCE</scope>
    <source>
        <strain evidence="1">JCM 3276</strain>
    </source>
</reference>
<dbReference type="RefSeq" id="WP_189209671.1">
    <property type="nucleotide sequence ID" value="NZ_BMRB01000001.1"/>
</dbReference>
<comment type="caution">
    <text evidence="1">The sequence shown here is derived from an EMBL/GenBank/DDBJ whole genome shotgun (WGS) entry which is preliminary data.</text>
</comment>
<reference evidence="1" key="2">
    <citation type="submission" date="2020-09" db="EMBL/GenBank/DDBJ databases">
        <authorList>
            <person name="Sun Q."/>
            <person name="Ohkuma M."/>
        </authorList>
    </citation>
    <scope>NUCLEOTIDE SEQUENCE</scope>
    <source>
        <strain evidence="1">JCM 3276</strain>
    </source>
</reference>
<dbReference type="AlphaFoldDB" id="A0A918LAS8"/>
<sequence>MDSRQPHATVTEGDARVGAWRDEHGKHHLGKAYFTFDVTRFAGTSVFGGSFVLTEESVADCTAPRATEVWVVTPEGPVTWAAQPEERGRLPVRDSSPTCGGRSGWDVGPAVAEAVAAGRDTLTLAVRISDAHQGDVAFGRTVAVDPWLTVDYNTPPGVPTGVSLRSGSRDTPCGAEPLLTGSRALSVVGRVSDPDGTWVSTRTAFWPVADPSARVELVTSPEPGGPFIQPIPAELVEHGGAYAFEVRAEDGHTASAWSATCVFTTDLIAPDRAPTVTSDLYRESSGYPGDGGVGVPGEFTFTANGVADVVRFEYWGTNVSHGAVDAVDGTATVTVTPTRDGPGHLSVVSLDAAGHRSPERIYQHWVRDTRPTVEAPFEIFGEPFAVTFRANQENAKTVHYTVGGDILTAPLAEDGTAVVELEFPAPPGPVLRAWTTTADGTASQVAALDFAGPVEEL</sequence>
<proteinExistence type="predicted"/>
<gene>
    <name evidence="1" type="ORF">GCM10010171_17140</name>
</gene>
<keyword evidence="2" id="KW-1185">Reference proteome</keyword>
<protein>
    <submittedName>
        <fullName evidence="1">Uncharacterized protein</fullName>
    </submittedName>
</protein>
<accession>A0A918LAS8</accession>
<evidence type="ECO:0000313" key="1">
    <source>
        <dbReference type="EMBL" id="GGS24539.1"/>
    </source>
</evidence>
<dbReference type="EMBL" id="BMRB01000001">
    <property type="protein sequence ID" value="GGS24539.1"/>
    <property type="molecule type" value="Genomic_DNA"/>
</dbReference>
<organism evidence="1 2">
    <name type="scientific">Actinokineospora fastidiosa</name>
    <dbReference type="NCBI Taxonomy" id="1816"/>
    <lineage>
        <taxon>Bacteria</taxon>
        <taxon>Bacillati</taxon>
        <taxon>Actinomycetota</taxon>
        <taxon>Actinomycetes</taxon>
        <taxon>Pseudonocardiales</taxon>
        <taxon>Pseudonocardiaceae</taxon>
        <taxon>Actinokineospora</taxon>
    </lineage>
</organism>